<dbReference type="InterPro" id="IPR050921">
    <property type="entry name" value="T4SS_GSP_E_ATPase"/>
</dbReference>
<dbReference type="GO" id="GO:0016887">
    <property type="term" value="F:ATP hydrolysis activity"/>
    <property type="evidence" value="ECO:0007669"/>
    <property type="project" value="InterPro"/>
</dbReference>
<proteinExistence type="inferred from homology"/>
<dbReference type="InterPro" id="IPR027417">
    <property type="entry name" value="P-loop_NTPase"/>
</dbReference>
<dbReference type="Proteomes" id="UP000293589">
    <property type="component" value="Chromosome"/>
</dbReference>
<dbReference type="PANTHER" id="PTHR30486">
    <property type="entry name" value="TWITCHING MOTILITY PROTEIN PILT"/>
    <property type="match status" value="1"/>
</dbReference>
<name>A0A4P6E0A3_9BIFI</name>
<dbReference type="KEGG" id="bgx:ESN35_10000"/>
<dbReference type="CDD" id="cd01130">
    <property type="entry name" value="VirB11-like_ATPase"/>
    <property type="match status" value="1"/>
</dbReference>
<feature type="domain" description="Bacterial type II secretion system protein E" evidence="2">
    <location>
        <begin position="8"/>
        <end position="274"/>
    </location>
</feature>
<dbReference type="InterPro" id="IPR001482">
    <property type="entry name" value="T2SS/T4SS_dom"/>
</dbReference>
<evidence type="ECO:0000259" key="2">
    <source>
        <dbReference type="Pfam" id="PF00437"/>
    </source>
</evidence>
<dbReference type="Pfam" id="PF00437">
    <property type="entry name" value="T2SSE"/>
    <property type="match status" value="1"/>
</dbReference>
<comment type="similarity">
    <text evidence="1">Belongs to the GSP E family.</text>
</comment>
<evidence type="ECO:0000256" key="1">
    <source>
        <dbReference type="ARBA" id="ARBA00006611"/>
    </source>
</evidence>
<sequence>MDDRLMLGPLEDVAHDPHVTDVAVTCDGRVWVDRGNGMDEFHPHAAFRSPQTVRDYAVQLCAQLGRRLDDACPIADASTAGGIRVHAVIAPLVPQGAAISIRFPECGVPRLESLAVRGAMPEAWLPLLRGLVSRRATILITGGTGTGKTTLMKALLAECGASERIVTVEEVRELGMLGLANHVSLVSREANVEGAGAVGLPELVKATLRMRPDRVVLGECRGEEIADLLRALNSGHHGGMTTLHADGVARVPARMEALGLLAGLAPQALAMLTAGAFDVVLHLERRNGRRYIGQIGCLVYDRGSLSGVPIAAWDGRRAAYAPEWEPFRRRWMAAGS</sequence>
<reference evidence="3 4" key="1">
    <citation type="submission" date="2019-01" db="EMBL/GenBank/DDBJ databases">
        <title>Complete genome sequence of Bifidobacterium gallinarum CACC 514.</title>
        <authorList>
            <person name="Jung M."/>
        </authorList>
    </citation>
    <scope>NUCLEOTIDE SEQUENCE [LARGE SCALE GENOMIC DNA]</scope>
    <source>
        <strain evidence="3 4">CACC 514</strain>
    </source>
</reference>
<gene>
    <name evidence="3" type="ORF">ESN35_10000</name>
</gene>
<accession>A0A4P6E0A3</accession>
<evidence type="ECO:0000313" key="4">
    <source>
        <dbReference type="Proteomes" id="UP000293589"/>
    </source>
</evidence>
<dbReference type="STRING" id="78344.BIGA_1163"/>
<dbReference type="RefSeq" id="WP_129238164.1">
    <property type="nucleotide sequence ID" value="NZ_CP035464.1"/>
</dbReference>
<dbReference type="Gene3D" id="3.40.50.300">
    <property type="entry name" value="P-loop containing nucleotide triphosphate hydrolases"/>
    <property type="match status" value="1"/>
</dbReference>
<dbReference type="AlphaFoldDB" id="A0A4P6E0A3"/>
<dbReference type="Gene3D" id="3.30.450.90">
    <property type="match status" value="1"/>
</dbReference>
<protein>
    <submittedName>
        <fullName evidence="3">Pilus assembly protein</fullName>
    </submittedName>
</protein>
<organism evidence="3 4">
    <name type="scientific">Bifidobacterium pullorum subsp. gallinarum</name>
    <dbReference type="NCBI Taxonomy" id="78344"/>
    <lineage>
        <taxon>Bacteria</taxon>
        <taxon>Bacillati</taxon>
        <taxon>Actinomycetota</taxon>
        <taxon>Actinomycetes</taxon>
        <taxon>Bifidobacteriales</taxon>
        <taxon>Bifidobacteriaceae</taxon>
        <taxon>Bifidobacterium</taxon>
    </lineage>
</organism>
<dbReference type="EMBL" id="CP035464">
    <property type="protein sequence ID" value="QAY33688.1"/>
    <property type="molecule type" value="Genomic_DNA"/>
</dbReference>
<dbReference type="PANTHER" id="PTHR30486:SF6">
    <property type="entry name" value="TYPE IV PILUS RETRACTATION ATPASE PILT"/>
    <property type="match status" value="1"/>
</dbReference>
<evidence type="ECO:0000313" key="3">
    <source>
        <dbReference type="EMBL" id="QAY33688.1"/>
    </source>
</evidence>
<dbReference type="SUPFAM" id="SSF52540">
    <property type="entry name" value="P-loop containing nucleoside triphosphate hydrolases"/>
    <property type="match status" value="1"/>
</dbReference>